<dbReference type="PROSITE" id="PS50878">
    <property type="entry name" value="RT_POL"/>
    <property type="match status" value="1"/>
</dbReference>
<dbReference type="EMBL" id="GEBQ01018502">
    <property type="protein sequence ID" value="JAT21475.1"/>
    <property type="molecule type" value="Transcribed_RNA"/>
</dbReference>
<feature type="non-terminal residue" evidence="2">
    <location>
        <position position="1"/>
    </location>
</feature>
<dbReference type="Pfam" id="PF00078">
    <property type="entry name" value="RVT_1"/>
    <property type="match status" value="1"/>
</dbReference>
<dbReference type="InterPro" id="IPR000477">
    <property type="entry name" value="RT_dom"/>
</dbReference>
<organism evidence="2">
    <name type="scientific">Graphocephala atropunctata</name>
    <dbReference type="NCBI Taxonomy" id="36148"/>
    <lineage>
        <taxon>Eukaryota</taxon>
        <taxon>Metazoa</taxon>
        <taxon>Ecdysozoa</taxon>
        <taxon>Arthropoda</taxon>
        <taxon>Hexapoda</taxon>
        <taxon>Insecta</taxon>
        <taxon>Pterygota</taxon>
        <taxon>Neoptera</taxon>
        <taxon>Paraneoptera</taxon>
        <taxon>Hemiptera</taxon>
        <taxon>Auchenorrhyncha</taxon>
        <taxon>Membracoidea</taxon>
        <taxon>Cicadellidae</taxon>
        <taxon>Cicadellinae</taxon>
        <taxon>Cicadellini</taxon>
        <taxon>Graphocephala</taxon>
    </lineage>
</organism>
<dbReference type="AlphaFoldDB" id="A0A1B6LCP9"/>
<protein>
    <recommendedName>
        <fullName evidence="1">Reverse transcriptase domain-containing protein</fullName>
    </recommendedName>
</protein>
<sequence length="630" mass="72011">TEFKCYFKAYTKILNKLIKLSKRTCNDQKIRSAANKIKMTWNIIREETGKTSTIKTIESILTNGATFSSKVDIEQAFNEYFLTQPLLLAPKVSLLDSLDKLHCSMPSVPASMFLAPTNMDEVRSVINSLKDKNSSGFDELSSNLLKKCADELSYPLSALINQSLSTGTFPERLKYTIIKPVLKNNDKLMIENYRPIALVSVLSKVFEKIFLNRLVSFLNRWCILDQAQHGFREGKSTMTALLEFTNTVVEALDSSQRALGIFCDLSRAFDCVSHKLLLEKLFYYGIRGNALGWLSSFLSNRKQAVNISNSRNHTCSEPSWAKVTIGVPQGCILSPILFLLYINDLKCETENSKLIKYADDVSILIKGSDLAALKETLTLTFAECSSWFHANGLLLNPVKTNLVHFRLSNHSPHIGQEILINSSMSLSVNSDTKFLGILVDENLTWKPQINQLLKRLSSANFAINILKNTCSKEVIIDVYRAYFENLVQYGIAFWGSSPQLNRVFKAQKAILRRIFDLQRRDTCRNIFLDNQILTIPCLYIHSVLQIIFKSKDKFQKHSQRLTRQRSLLFFPTHKTASYEKTTLYRGVKFFNKLPEQVRSIKSTSKFKMATKRFLLQHAFYSVKDFLNLQW</sequence>
<dbReference type="CDD" id="cd01650">
    <property type="entry name" value="RT_nLTR_like"/>
    <property type="match status" value="1"/>
</dbReference>
<evidence type="ECO:0000313" key="2">
    <source>
        <dbReference type="EMBL" id="JAT21475.1"/>
    </source>
</evidence>
<feature type="domain" description="Reverse transcriptase" evidence="1">
    <location>
        <begin position="162"/>
        <end position="439"/>
    </location>
</feature>
<dbReference type="SUPFAM" id="SSF56672">
    <property type="entry name" value="DNA/RNA polymerases"/>
    <property type="match status" value="1"/>
</dbReference>
<accession>A0A1B6LCP9</accession>
<evidence type="ECO:0000259" key="1">
    <source>
        <dbReference type="PROSITE" id="PS50878"/>
    </source>
</evidence>
<dbReference type="PANTHER" id="PTHR33332">
    <property type="entry name" value="REVERSE TRANSCRIPTASE DOMAIN-CONTAINING PROTEIN"/>
    <property type="match status" value="1"/>
</dbReference>
<reference evidence="2" key="1">
    <citation type="submission" date="2015-11" db="EMBL/GenBank/DDBJ databases">
        <title>De novo transcriptome assembly of four potential Pierce s Disease insect vectors from Arizona vineyards.</title>
        <authorList>
            <person name="Tassone E.E."/>
        </authorList>
    </citation>
    <scope>NUCLEOTIDE SEQUENCE</scope>
</reference>
<proteinExistence type="predicted"/>
<dbReference type="InterPro" id="IPR043502">
    <property type="entry name" value="DNA/RNA_pol_sf"/>
</dbReference>
<dbReference type="GO" id="GO:0071897">
    <property type="term" value="P:DNA biosynthetic process"/>
    <property type="evidence" value="ECO:0007669"/>
    <property type="project" value="UniProtKB-ARBA"/>
</dbReference>
<name>A0A1B6LCP9_9HEMI</name>
<gene>
    <name evidence="2" type="ORF">g.32436</name>
</gene>